<feature type="compositionally biased region" description="Low complexity" evidence="1">
    <location>
        <begin position="220"/>
        <end position="233"/>
    </location>
</feature>
<organism evidence="2 3">
    <name type="scientific">Malikia spinosa</name>
    <dbReference type="NCBI Taxonomy" id="86180"/>
    <lineage>
        <taxon>Bacteria</taxon>
        <taxon>Pseudomonadati</taxon>
        <taxon>Pseudomonadota</taxon>
        <taxon>Betaproteobacteria</taxon>
        <taxon>Burkholderiales</taxon>
        <taxon>Comamonadaceae</taxon>
        <taxon>Malikia</taxon>
    </lineage>
</organism>
<feature type="compositionally biased region" description="Polar residues" evidence="1">
    <location>
        <begin position="243"/>
        <end position="253"/>
    </location>
</feature>
<gene>
    <name evidence="2" type="ORF">F5985_12705</name>
</gene>
<feature type="region of interest" description="Disordered" evidence="1">
    <location>
        <begin position="220"/>
        <end position="263"/>
    </location>
</feature>
<dbReference type="EMBL" id="VYSB01000014">
    <property type="protein sequence ID" value="MYZ52968.1"/>
    <property type="molecule type" value="Genomic_DNA"/>
</dbReference>
<evidence type="ECO:0000313" key="2">
    <source>
        <dbReference type="EMBL" id="MYZ52968.1"/>
    </source>
</evidence>
<comment type="caution">
    <text evidence="2">The sequence shown here is derived from an EMBL/GenBank/DDBJ whole genome shotgun (WGS) entry which is preliminary data.</text>
</comment>
<dbReference type="Proteomes" id="UP000481947">
    <property type="component" value="Unassembled WGS sequence"/>
</dbReference>
<sequence>MNRLDTELHRLYLPQPTGPQQTEPAQDASPALIGADGQVRALVLELASAAGWEAVAALWQGLQNELELPAPAIAISGAGYQVWISLAQPVSVAQARGFLESLCRRFLAGIAPRHVRLLPSLQSDAADAPEAPDIPGASVPARHARLIPAQLDESGHWSAFISPHLAAMFADEPWLDMKPSPDAQADLLLRLKSLSPADWRRAQLQLEPAEAASTFAAASSPLPAALPDPAAAAGNRPDVENSPDAQASATTGHQEPRAASVAEQDPRRFLLAVMNDPTAELRWRIEAAKALLPYSTR</sequence>
<proteinExistence type="predicted"/>
<protein>
    <submittedName>
        <fullName evidence="2">Uncharacterized protein</fullName>
    </submittedName>
</protein>
<name>A0A7C9J7U6_9BURK</name>
<evidence type="ECO:0000313" key="3">
    <source>
        <dbReference type="Proteomes" id="UP000481947"/>
    </source>
</evidence>
<accession>A0A7C9J7U6</accession>
<dbReference type="AlphaFoldDB" id="A0A7C9J7U6"/>
<dbReference type="RefSeq" id="WP_161125669.1">
    <property type="nucleotide sequence ID" value="NZ_VYSB01000014.1"/>
</dbReference>
<reference evidence="2 3" key="1">
    <citation type="submission" date="2019-09" db="EMBL/GenBank/DDBJ databases">
        <title>Identification of Malikia spinosa a prominent benzene-, toluene-, and ethylbenzene-degrading bacterium: enrichment, isolation and whole genome sequencing.</title>
        <authorList>
            <person name="Tancsics A."/>
            <person name="Revesz F."/>
            <person name="Kriszt B."/>
        </authorList>
    </citation>
    <scope>NUCLEOTIDE SEQUENCE [LARGE SCALE GENOMIC DNA]</scope>
    <source>
        <strain evidence="2 3">AB6</strain>
    </source>
</reference>
<evidence type="ECO:0000256" key="1">
    <source>
        <dbReference type="SAM" id="MobiDB-lite"/>
    </source>
</evidence>